<organism evidence="2 3">
    <name type="scientific">Aerococcus suis</name>
    <dbReference type="NCBI Taxonomy" id="371602"/>
    <lineage>
        <taxon>Bacteria</taxon>
        <taxon>Bacillati</taxon>
        <taxon>Bacillota</taxon>
        <taxon>Bacilli</taxon>
        <taxon>Lactobacillales</taxon>
        <taxon>Aerococcaceae</taxon>
        <taxon>Aerococcus</taxon>
    </lineage>
</organism>
<keyword evidence="3" id="KW-1185">Reference proteome</keyword>
<reference evidence="3" key="1">
    <citation type="submission" date="2017-04" db="EMBL/GenBank/DDBJ databases">
        <authorList>
            <person name="Varghese N."/>
            <person name="Submissions S."/>
        </authorList>
    </citation>
    <scope>NUCLEOTIDE SEQUENCE [LARGE SCALE GENOMIC DNA]</scope>
    <source>
        <strain evidence="3">DSM 21500</strain>
    </source>
</reference>
<dbReference type="Proteomes" id="UP000243884">
    <property type="component" value="Unassembled WGS sequence"/>
</dbReference>
<gene>
    <name evidence="2" type="ORF">SAMN04487984_0239</name>
</gene>
<sequence length="103" mass="12436">MKRRTYREWKKYMEATDKRHTSSHLANQDTTEYSKAEFRDIDSVNQNINLLDTNEIYFKEQKDKQWQWSNPKHPWRLVIGVILVIIAIILLVVFGHTVITYLR</sequence>
<dbReference type="RefSeq" id="WP_084097844.1">
    <property type="nucleotide sequence ID" value="NZ_FWXK01000001.1"/>
</dbReference>
<evidence type="ECO:0000313" key="2">
    <source>
        <dbReference type="EMBL" id="SMC30657.1"/>
    </source>
</evidence>
<dbReference type="AlphaFoldDB" id="A0A1W1Y3F0"/>
<keyword evidence="1" id="KW-1133">Transmembrane helix</keyword>
<feature type="transmembrane region" description="Helical" evidence="1">
    <location>
        <begin position="77"/>
        <end position="102"/>
    </location>
</feature>
<protein>
    <submittedName>
        <fullName evidence="2">Uncharacterized protein</fullName>
    </submittedName>
</protein>
<name>A0A1W1Y3F0_9LACT</name>
<keyword evidence="1" id="KW-0812">Transmembrane</keyword>
<dbReference type="STRING" id="371602.SAMN04487984_0239"/>
<evidence type="ECO:0000256" key="1">
    <source>
        <dbReference type="SAM" id="Phobius"/>
    </source>
</evidence>
<dbReference type="EMBL" id="FWXK01000001">
    <property type="protein sequence ID" value="SMC30657.1"/>
    <property type="molecule type" value="Genomic_DNA"/>
</dbReference>
<keyword evidence="1" id="KW-0472">Membrane</keyword>
<proteinExistence type="predicted"/>
<accession>A0A1W1Y3F0</accession>
<evidence type="ECO:0000313" key="3">
    <source>
        <dbReference type="Proteomes" id="UP000243884"/>
    </source>
</evidence>